<keyword evidence="2" id="KW-1185">Reference proteome</keyword>
<evidence type="ECO:0000313" key="2">
    <source>
        <dbReference type="Proteomes" id="UP001159363"/>
    </source>
</evidence>
<comment type="caution">
    <text evidence="1">The sequence shown here is derived from an EMBL/GenBank/DDBJ whole genome shotgun (WGS) entry which is preliminary data.</text>
</comment>
<gene>
    <name evidence="1" type="ORF">PR048_008526</name>
</gene>
<dbReference type="EMBL" id="JARBHB010000003">
    <property type="protein sequence ID" value="KAJ8889032.1"/>
    <property type="molecule type" value="Genomic_DNA"/>
</dbReference>
<evidence type="ECO:0000313" key="1">
    <source>
        <dbReference type="EMBL" id="KAJ8889032.1"/>
    </source>
</evidence>
<reference evidence="1 2" key="1">
    <citation type="submission" date="2023-02" db="EMBL/GenBank/DDBJ databases">
        <title>LHISI_Scaffold_Assembly.</title>
        <authorList>
            <person name="Stuart O.P."/>
            <person name="Cleave R."/>
            <person name="Magrath M.J.L."/>
            <person name="Mikheyev A.S."/>
        </authorList>
    </citation>
    <scope>NUCLEOTIDE SEQUENCE [LARGE SCALE GENOMIC DNA]</scope>
    <source>
        <strain evidence="1">Daus_M_001</strain>
        <tissue evidence="1">Leg muscle</tissue>
    </source>
</reference>
<name>A0ABQ9HXC2_9NEOP</name>
<dbReference type="Proteomes" id="UP001159363">
    <property type="component" value="Chromosome 3"/>
</dbReference>
<organism evidence="1 2">
    <name type="scientific">Dryococelus australis</name>
    <dbReference type="NCBI Taxonomy" id="614101"/>
    <lineage>
        <taxon>Eukaryota</taxon>
        <taxon>Metazoa</taxon>
        <taxon>Ecdysozoa</taxon>
        <taxon>Arthropoda</taxon>
        <taxon>Hexapoda</taxon>
        <taxon>Insecta</taxon>
        <taxon>Pterygota</taxon>
        <taxon>Neoptera</taxon>
        <taxon>Polyneoptera</taxon>
        <taxon>Phasmatodea</taxon>
        <taxon>Verophasmatodea</taxon>
        <taxon>Anareolatae</taxon>
        <taxon>Phasmatidae</taxon>
        <taxon>Eurycanthinae</taxon>
        <taxon>Dryococelus</taxon>
    </lineage>
</organism>
<accession>A0ABQ9HXC2</accession>
<proteinExistence type="predicted"/>
<protein>
    <submittedName>
        <fullName evidence="1">Uncharacterized protein</fullName>
    </submittedName>
</protein>
<sequence length="255" mass="28184">MLAVTVDGLQWVHVIFREWVNCALPRRRRYIGRKMRGRGGAALAVARERSIPHSRKNLINSRGHAVWQPAPSLAHCAGHNGRAGARVGETGDPREDSLTNGIVRLDLRDPVSMLTSHQDEPDSIPGRVSGLSHVGIVPDDTVGRRVFSGIPRFPRYIIPAPLHAHLNHPHRFPRPRCREPHNSLLSLTWKIKHFISNVLYFVAVSHLSRAPAIRKPVPYSAVPRDLRGLVDAAVDVVSYLGACAPSDSLSLSPLM</sequence>